<keyword evidence="1" id="KW-0812">Transmembrane</keyword>
<feature type="transmembrane region" description="Helical" evidence="1">
    <location>
        <begin position="185"/>
        <end position="206"/>
    </location>
</feature>
<feature type="transmembrane region" description="Helical" evidence="1">
    <location>
        <begin position="213"/>
        <end position="243"/>
    </location>
</feature>
<dbReference type="AlphaFoldDB" id="A0AAV1DAG7"/>
<proteinExistence type="predicted"/>
<reference evidence="2" key="1">
    <citation type="submission" date="2023-03" db="EMBL/GenBank/DDBJ databases">
        <authorList>
            <person name="Julca I."/>
        </authorList>
    </citation>
    <scope>NUCLEOTIDE SEQUENCE</scope>
</reference>
<dbReference type="PANTHER" id="PTHR12242:SF38">
    <property type="entry name" value="TRANSMEMBRANE PROTEIN"/>
    <property type="match status" value="1"/>
</dbReference>
<name>A0AAV1DAG7_OLDCO</name>
<feature type="transmembrane region" description="Helical" evidence="1">
    <location>
        <begin position="255"/>
        <end position="274"/>
    </location>
</feature>
<feature type="transmembrane region" description="Helical" evidence="1">
    <location>
        <begin position="155"/>
        <end position="179"/>
    </location>
</feature>
<feature type="transmembrane region" description="Helical" evidence="1">
    <location>
        <begin position="18"/>
        <end position="39"/>
    </location>
</feature>
<dbReference type="EMBL" id="OX459122">
    <property type="protein sequence ID" value="CAI9104860.1"/>
    <property type="molecule type" value="Genomic_DNA"/>
</dbReference>
<organism evidence="2 3">
    <name type="scientific">Oldenlandia corymbosa var. corymbosa</name>
    <dbReference type="NCBI Taxonomy" id="529605"/>
    <lineage>
        <taxon>Eukaryota</taxon>
        <taxon>Viridiplantae</taxon>
        <taxon>Streptophyta</taxon>
        <taxon>Embryophyta</taxon>
        <taxon>Tracheophyta</taxon>
        <taxon>Spermatophyta</taxon>
        <taxon>Magnoliopsida</taxon>
        <taxon>eudicotyledons</taxon>
        <taxon>Gunneridae</taxon>
        <taxon>Pentapetalae</taxon>
        <taxon>asterids</taxon>
        <taxon>lamiids</taxon>
        <taxon>Gentianales</taxon>
        <taxon>Rubiaceae</taxon>
        <taxon>Rubioideae</taxon>
        <taxon>Spermacoceae</taxon>
        <taxon>Hedyotis-Oldenlandia complex</taxon>
        <taxon>Oldenlandia</taxon>
    </lineage>
</organism>
<feature type="transmembrane region" description="Helical" evidence="1">
    <location>
        <begin position="109"/>
        <end position="130"/>
    </location>
</feature>
<dbReference type="PANTHER" id="PTHR12242">
    <property type="entry name" value="OS02G0130600 PROTEIN-RELATED"/>
    <property type="match status" value="1"/>
</dbReference>
<gene>
    <name evidence="2" type="ORF">OLC1_LOCUS13688</name>
</gene>
<evidence type="ECO:0000313" key="2">
    <source>
        <dbReference type="EMBL" id="CAI9104860.1"/>
    </source>
</evidence>
<keyword evidence="1" id="KW-0472">Membrane</keyword>
<keyword evidence="1" id="KW-1133">Transmembrane helix</keyword>
<keyword evidence="3" id="KW-1185">Reference proteome</keyword>
<accession>A0AAV1DAG7</accession>
<evidence type="ECO:0000256" key="1">
    <source>
        <dbReference type="SAM" id="Phobius"/>
    </source>
</evidence>
<sequence>MEEATPAATDNQSYWLRWQVPVCALIFILPALVSVTLIINRNRRIKAPLGPSNSIPTHHHLWVPCWRFLHPRWLLIYRALAFFTMAAMLYQFIITLGLFTFFFYTQWTFTLVIVYFGLGTLVSVHGCWTLSAKSSESGEQADKAIRFWGNLMEHIYQACAGAVMLTDIVFWCLLVPFMLNEEFQLTLLIAFMHSINAVFLILDSFLNSIPFPWFGLVYFVLWSCSYIIFQWALHLCCVAWWPYPFLDLSNPWAPMWYLAMALIHIPCYGLYMLIVKAKDFICSRLFSDSYKRISSDKKQP</sequence>
<dbReference type="Proteomes" id="UP001161247">
    <property type="component" value="Chromosome 5"/>
</dbReference>
<protein>
    <submittedName>
        <fullName evidence="2">OLC1v1003643C1</fullName>
    </submittedName>
</protein>
<feature type="transmembrane region" description="Helical" evidence="1">
    <location>
        <begin position="75"/>
        <end position="103"/>
    </location>
</feature>
<dbReference type="GO" id="GO:0016020">
    <property type="term" value="C:membrane"/>
    <property type="evidence" value="ECO:0007669"/>
    <property type="project" value="TreeGrafter"/>
</dbReference>
<evidence type="ECO:0000313" key="3">
    <source>
        <dbReference type="Proteomes" id="UP001161247"/>
    </source>
</evidence>